<comment type="subcellular location">
    <subcellularLocation>
        <location evidence="1">Cell membrane</location>
        <topology evidence="1">Multi-pass membrane protein</topology>
    </subcellularLocation>
</comment>
<keyword evidence="2" id="KW-0813">Transport</keyword>
<gene>
    <name evidence="12" type="ORF">SAMN05428946_0975</name>
</gene>
<feature type="region of interest" description="Disordered" evidence="9">
    <location>
        <begin position="480"/>
        <end position="499"/>
    </location>
</feature>
<evidence type="ECO:0000313" key="12">
    <source>
        <dbReference type="EMBL" id="SIT73379.1"/>
    </source>
</evidence>
<proteinExistence type="inferred from homology"/>
<sequence>MEGERELMRTKRRPTIWEAVSCLLVMGAVIGVGFGVYGIGIQILLLVSAAYAAFIGWRVGLSWDEMERGIAVRLGNVMPAVFILFAVGIVIGSWIFSGTVPMLIYFGLKVINPSFFLVTAFIIVAVVSTATGTAWGSTATAGVALMGVAAQLGIPLGMAAGAVIAGGVFGDKMSPLSDTTNLAPLVCRVNLFDHIRHMLYTTVPASLVGIIVYLVVGMKLYGGQEADASGIQAILSQLDSIFNWNLFMCLPFIIIIWGALKRKPTVPIMLLSAVVAVIVGVFSNGFNLVDGMQSMVNGFNLSMVQASGFDPSAISDTVSNLLVRGGIFSMTTIAVTIICGYTFAGIMEVSGCLDVILEAFLGKVQKTWQLIGATIAGSLALVFTAGVASISIIMIGTLFKDAYTKMGLSRLNLSRTLEDSGTMILPFVPWGVSGIFYLEVLGVGPGDYWMWAVSCYLCIVFAMLLAFTGIGIKKADPEEQAGTEENKGEPANLAVQKTV</sequence>
<evidence type="ECO:0000259" key="11">
    <source>
        <dbReference type="Pfam" id="PF03553"/>
    </source>
</evidence>
<evidence type="ECO:0000256" key="2">
    <source>
        <dbReference type="ARBA" id="ARBA00022448"/>
    </source>
</evidence>
<organism evidence="12 13">
    <name type="scientific">Edaphobacillus lindanitolerans</name>
    <dbReference type="NCBI Taxonomy" id="550447"/>
    <lineage>
        <taxon>Bacteria</taxon>
        <taxon>Bacillati</taxon>
        <taxon>Bacillota</taxon>
        <taxon>Bacilli</taxon>
        <taxon>Bacillales</taxon>
        <taxon>Bacillaceae</taxon>
        <taxon>Edaphobacillus</taxon>
    </lineage>
</organism>
<protein>
    <submittedName>
        <fullName evidence="12">Transporter, NhaC family</fullName>
    </submittedName>
</protein>
<comment type="similarity">
    <text evidence="8">Belongs to the NhaC Na(+)/H(+) (TC 2.A.35) antiporter family.</text>
</comment>
<dbReference type="PANTHER" id="PTHR33451">
    <property type="entry name" value="MALATE-2H(+)/NA(+)-LACTATE ANTIPORTER"/>
    <property type="match status" value="1"/>
</dbReference>
<evidence type="ECO:0000256" key="10">
    <source>
        <dbReference type="SAM" id="Phobius"/>
    </source>
</evidence>
<keyword evidence="7 10" id="KW-0472">Membrane</keyword>
<dbReference type="Pfam" id="PF03553">
    <property type="entry name" value="Na_H_antiporter"/>
    <property type="match status" value="1"/>
</dbReference>
<evidence type="ECO:0000256" key="3">
    <source>
        <dbReference type="ARBA" id="ARBA00022449"/>
    </source>
</evidence>
<feature type="transmembrane region" description="Helical" evidence="10">
    <location>
        <begin position="448"/>
        <end position="467"/>
    </location>
</feature>
<dbReference type="Proteomes" id="UP000187550">
    <property type="component" value="Unassembled WGS sequence"/>
</dbReference>
<dbReference type="InterPro" id="IPR052180">
    <property type="entry name" value="NhaC_Na-H+_Antiporter"/>
</dbReference>
<dbReference type="STRING" id="550447.SAMN05428946_0975"/>
<feature type="transmembrane region" description="Helical" evidence="10">
    <location>
        <begin position="82"/>
        <end position="108"/>
    </location>
</feature>
<keyword evidence="4" id="KW-1003">Cell membrane</keyword>
<feature type="transmembrane region" description="Helical" evidence="10">
    <location>
        <begin position="198"/>
        <end position="221"/>
    </location>
</feature>
<dbReference type="InterPro" id="IPR018461">
    <property type="entry name" value="Na/H_Antiport_NhaC-like_C"/>
</dbReference>
<feature type="transmembrane region" description="Helical" evidence="10">
    <location>
        <begin position="327"/>
        <end position="347"/>
    </location>
</feature>
<accession>A0A1U7PNL2</accession>
<evidence type="ECO:0000256" key="6">
    <source>
        <dbReference type="ARBA" id="ARBA00022989"/>
    </source>
</evidence>
<feature type="transmembrane region" description="Helical" evidence="10">
    <location>
        <begin position="241"/>
        <end position="260"/>
    </location>
</feature>
<dbReference type="GO" id="GO:0005886">
    <property type="term" value="C:plasma membrane"/>
    <property type="evidence" value="ECO:0007669"/>
    <property type="project" value="UniProtKB-SubCell"/>
</dbReference>
<feature type="transmembrane region" description="Helical" evidence="10">
    <location>
        <begin position="114"/>
        <end position="136"/>
    </location>
</feature>
<evidence type="ECO:0000256" key="5">
    <source>
        <dbReference type="ARBA" id="ARBA00022692"/>
    </source>
</evidence>
<feature type="transmembrane region" description="Helical" evidence="10">
    <location>
        <begin position="143"/>
        <end position="169"/>
    </location>
</feature>
<feature type="domain" description="Na+/H+ antiporter NhaC-like C-terminal" evidence="11">
    <location>
        <begin position="168"/>
        <end position="470"/>
    </location>
</feature>
<dbReference type="NCBIfam" id="TIGR00931">
    <property type="entry name" value="antiport_nhaC"/>
    <property type="match status" value="1"/>
</dbReference>
<feature type="transmembrane region" description="Helical" evidence="10">
    <location>
        <begin position="15"/>
        <end position="37"/>
    </location>
</feature>
<dbReference type="EMBL" id="FTPL01000001">
    <property type="protein sequence ID" value="SIT73379.1"/>
    <property type="molecule type" value="Genomic_DNA"/>
</dbReference>
<feature type="transmembrane region" description="Helical" evidence="10">
    <location>
        <begin position="266"/>
        <end position="289"/>
    </location>
</feature>
<feature type="transmembrane region" description="Helical" evidence="10">
    <location>
        <begin position="43"/>
        <end position="61"/>
    </location>
</feature>
<evidence type="ECO:0000256" key="9">
    <source>
        <dbReference type="SAM" id="MobiDB-lite"/>
    </source>
</evidence>
<keyword evidence="3" id="KW-0050">Antiport</keyword>
<evidence type="ECO:0000313" key="13">
    <source>
        <dbReference type="Proteomes" id="UP000187550"/>
    </source>
</evidence>
<dbReference type="PANTHER" id="PTHR33451:SF3">
    <property type="entry name" value="MALATE-2H(+)_NA(+)-LACTATE ANTIPORTER"/>
    <property type="match status" value="1"/>
</dbReference>
<evidence type="ECO:0000256" key="4">
    <source>
        <dbReference type="ARBA" id="ARBA00022475"/>
    </source>
</evidence>
<feature type="transmembrane region" description="Helical" evidence="10">
    <location>
        <begin position="420"/>
        <end position="442"/>
    </location>
</feature>
<keyword evidence="6 10" id="KW-1133">Transmembrane helix</keyword>
<feature type="transmembrane region" description="Helical" evidence="10">
    <location>
        <begin position="367"/>
        <end position="399"/>
    </location>
</feature>
<evidence type="ECO:0000256" key="8">
    <source>
        <dbReference type="ARBA" id="ARBA00038435"/>
    </source>
</evidence>
<keyword evidence="13" id="KW-1185">Reference proteome</keyword>
<dbReference type="InterPro" id="IPR004770">
    <property type="entry name" value="Na/H_antiport_NhaC"/>
</dbReference>
<reference evidence="13" key="1">
    <citation type="submission" date="2017-01" db="EMBL/GenBank/DDBJ databases">
        <authorList>
            <person name="Varghese N."/>
            <person name="Submissions S."/>
        </authorList>
    </citation>
    <scope>NUCLEOTIDE SEQUENCE [LARGE SCALE GENOMIC DNA]</scope>
    <source>
        <strain evidence="13">MNA4</strain>
    </source>
</reference>
<keyword evidence="5 10" id="KW-0812">Transmembrane</keyword>
<evidence type="ECO:0000256" key="7">
    <source>
        <dbReference type="ARBA" id="ARBA00023136"/>
    </source>
</evidence>
<name>A0A1U7PNL2_9BACI</name>
<dbReference type="GO" id="GO:0015297">
    <property type="term" value="F:antiporter activity"/>
    <property type="evidence" value="ECO:0007669"/>
    <property type="project" value="UniProtKB-KW"/>
</dbReference>
<evidence type="ECO:0000256" key="1">
    <source>
        <dbReference type="ARBA" id="ARBA00004651"/>
    </source>
</evidence>
<dbReference type="AlphaFoldDB" id="A0A1U7PNL2"/>